<dbReference type="EMBL" id="QRDJ01000006">
    <property type="protein sequence ID" value="REC96320.1"/>
    <property type="molecule type" value="Genomic_DNA"/>
</dbReference>
<name>A0A3D9DZV6_9GAMM</name>
<protein>
    <submittedName>
        <fullName evidence="1">FlaG protein</fullName>
    </submittedName>
</protein>
<dbReference type="InterPro" id="IPR035924">
    <property type="entry name" value="FlaG-like_sf"/>
</dbReference>
<dbReference type="Gene3D" id="3.30.160.170">
    <property type="entry name" value="FlaG-like"/>
    <property type="match status" value="1"/>
</dbReference>
<dbReference type="InterPro" id="IPR005186">
    <property type="entry name" value="FlaG"/>
</dbReference>
<evidence type="ECO:0000313" key="2">
    <source>
        <dbReference type="Proteomes" id="UP000256334"/>
    </source>
</evidence>
<dbReference type="PANTHER" id="PTHR37166:SF1">
    <property type="entry name" value="PROTEIN FLAG"/>
    <property type="match status" value="1"/>
</dbReference>
<gene>
    <name evidence="1" type="ORF">C8D72_1005</name>
</gene>
<dbReference type="PANTHER" id="PTHR37166">
    <property type="entry name" value="PROTEIN FLAG"/>
    <property type="match status" value="1"/>
</dbReference>
<evidence type="ECO:0000313" key="1">
    <source>
        <dbReference type="EMBL" id="REC96320.1"/>
    </source>
</evidence>
<dbReference type="OrthoDB" id="5741693at2"/>
<dbReference type="AlphaFoldDB" id="A0A3D9DZV6"/>
<dbReference type="RefSeq" id="WP_115853237.1">
    <property type="nucleotide sequence ID" value="NZ_QRDJ01000006.1"/>
</dbReference>
<organism evidence="1 2">
    <name type="scientific">Kushneria indalinina DSM 14324</name>
    <dbReference type="NCBI Taxonomy" id="1122140"/>
    <lineage>
        <taxon>Bacteria</taxon>
        <taxon>Pseudomonadati</taxon>
        <taxon>Pseudomonadota</taxon>
        <taxon>Gammaproteobacteria</taxon>
        <taxon>Oceanospirillales</taxon>
        <taxon>Halomonadaceae</taxon>
        <taxon>Kushneria</taxon>
    </lineage>
</organism>
<proteinExistence type="predicted"/>
<dbReference type="Pfam" id="PF03646">
    <property type="entry name" value="FlaG"/>
    <property type="match status" value="1"/>
</dbReference>
<dbReference type="Proteomes" id="UP000256334">
    <property type="component" value="Unassembled WGS sequence"/>
</dbReference>
<keyword evidence="2" id="KW-1185">Reference proteome</keyword>
<comment type="caution">
    <text evidence="1">The sequence shown here is derived from an EMBL/GenBank/DDBJ whole genome shotgun (WGS) entry which is preliminary data.</text>
</comment>
<dbReference type="SUPFAM" id="SSF160214">
    <property type="entry name" value="FlaG-like"/>
    <property type="match status" value="1"/>
</dbReference>
<sequence>MIINPIIQSVSSTAVSSRPVTASALPVTALPLPFEKEDNTTGLEKAVSRLNQDFAPIGIEFDIHDDSGRIVTRVIDRASGDVLRQIPTEEVLHIARLAARQQGRLLQTTA</sequence>
<accession>A0A3D9DZV6</accession>
<reference evidence="1 2" key="1">
    <citation type="submission" date="2018-07" db="EMBL/GenBank/DDBJ databases">
        <title>Genomic Encyclopedia of Type Strains, Phase IV (KMG-IV): sequencing the most valuable type-strain genomes for metagenomic binning, comparative biology and taxonomic classification.</title>
        <authorList>
            <person name="Goeker M."/>
        </authorList>
    </citation>
    <scope>NUCLEOTIDE SEQUENCE [LARGE SCALE GENOMIC DNA]</scope>
    <source>
        <strain evidence="1 2">DSM 14324</strain>
    </source>
</reference>